<proteinExistence type="predicted"/>
<evidence type="ECO:0000313" key="2">
    <source>
        <dbReference type="EMBL" id="KAL0105335.1"/>
    </source>
</evidence>
<evidence type="ECO:0000313" key="3">
    <source>
        <dbReference type="Proteomes" id="UP001430953"/>
    </source>
</evidence>
<feature type="domain" description="AMP-dependent synthetase/ligase" evidence="1">
    <location>
        <begin position="3"/>
        <end position="80"/>
    </location>
</feature>
<organism evidence="2 3">
    <name type="scientific">Cardiocondyla obscurior</name>
    <dbReference type="NCBI Taxonomy" id="286306"/>
    <lineage>
        <taxon>Eukaryota</taxon>
        <taxon>Metazoa</taxon>
        <taxon>Ecdysozoa</taxon>
        <taxon>Arthropoda</taxon>
        <taxon>Hexapoda</taxon>
        <taxon>Insecta</taxon>
        <taxon>Pterygota</taxon>
        <taxon>Neoptera</taxon>
        <taxon>Endopterygota</taxon>
        <taxon>Hymenoptera</taxon>
        <taxon>Apocrita</taxon>
        <taxon>Aculeata</taxon>
        <taxon>Formicoidea</taxon>
        <taxon>Formicidae</taxon>
        <taxon>Myrmicinae</taxon>
        <taxon>Cardiocondyla</taxon>
    </lineage>
</organism>
<dbReference type="SUPFAM" id="SSF56801">
    <property type="entry name" value="Acetyl-CoA synthetase-like"/>
    <property type="match status" value="2"/>
</dbReference>
<dbReference type="Gene3D" id="3.40.50.980">
    <property type="match status" value="1"/>
</dbReference>
<name>A0AAW2ER07_9HYME</name>
<evidence type="ECO:0000259" key="1">
    <source>
        <dbReference type="Pfam" id="PF00501"/>
    </source>
</evidence>
<dbReference type="InterPro" id="IPR000873">
    <property type="entry name" value="AMP-dep_synth/lig_dom"/>
</dbReference>
<dbReference type="Pfam" id="PF00501">
    <property type="entry name" value="AMP-binding"/>
    <property type="match status" value="1"/>
</dbReference>
<accession>A0AAW2ER07</accession>
<protein>
    <recommendedName>
        <fullName evidence="1">AMP-dependent synthetase/ligase domain-containing protein</fullName>
    </recommendedName>
</protein>
<keyword evidence="3" id="KW-1185">Reference proteome</keyword>
<comment type="caution">
    <text evidence="2">The sequence shown here is derived from an EMBL/GenBank/DDBJ whole genome shotgun (WGS) entry which is preliminary data.</text>
</comment>
<reference evidence="2 3" key="1">
    <citation type="submission" date="2023-03" db="EMBL/GenBank/DDBJ databases">
        <title>High recombination rates correlate with genetic variation in Cardiocondyla obscurior ants.</title>
        <authorList>
            <person name="Errbii M."/>
        </authorList>
    </citation>
    <scope>NUCLEOTIDE SEQUENCE [LARGE SCALE GENOMIC DNA]</scope>
    <source>
        <strain evidence="2">Alpha-2009</strain>
        <tissue evidence="2">Whole body</tissue>
    </source>
</reference>
<dbReference type="PANTHER" id="PTHR43767:SF1">
    <property type="entry name" value="NONRIBOSOMAL PEPTIDE SYNTHASE PES1 (EUROFUNG)-RELATED"/>
    <property type="match status" value="1"/>
</dbReference>
<sequence length="178" mass="20452">MRSRPEYVAQVKAVTGTETTFTEMTEKSVKCALWLREQAVQPGDIIGICTHNHLESYIPLLAALYVGAISNPWDNELSPNCSRRVITPDYEDDDDEICKFIGEYEATELDITDLVEQNMPWYCRLHAGVKFMQRLPRTATGKIAKKELKQIAKNYAANDRIEITSRLLPYPKHRLRHL</sequence>
<dbReference type="PANTHER" id="PTHR43767">
    <property type="entry name" value="LONG-CHAIN-FATTY-ACID--COA LIGASE"/>
    <property type="match status" value="1"/>
</dbReference>
<dbReference type="AlphaFoldDB" id="A0AAW2ER07"/>
<dbReference type="Proteomes" id="UP001430953">
    <property type="component" value="Unassembled WGS sequence"/>
</dbReference>
<dbReference type="InterPro" id="IPR050237">
    <property type="entry name" value="ATP-dep_AMP-bd_enzyme"/>
</dbReference>
<dbReference type="EMBL" id="JADYXP020000019">
    <property type="protein sequence ID" value="KAL0105335.1"/>
    <property type="molecule type" value="Genomic_DNA"/>
</dbReference>
<gene>
    <name evidence="2" type="ORF">PUN28_016768</name>
</gene>